<evidence type="ECO:0000256" key="11">
    <source>
        <dbReference type="PIRSR" id="PIRSR006816-1"/>
    </source>
</evidence>
<dbReference type="InterPro" id="IPR017938">
    <property type="entry name" value="Riboflavin_synthase-like_b-brl"/>
</dbReference>
<evidence type="ECO:0000256" key="2">
    <source>
        <dbReference type="ARBA" id="ARBA00022448"/>
    </source>
</evidence>
<dbReference type="GO" id="GO:0006221">
    <property type="term" value="P:pyrimidine nucleotide biosynthetic process"/>
    <property type="evidence" value="ECO:0007669"/>
    <property type="project" value="InterPro"/>
</dbReference>
<comment type="caution">
    <text evidence="14">The sequence shown here is derived from an EMBL/GenBank/DDBJ whole genome shotgun (WGS) entry which is preliminary data.</text>
</comment>
<dbReference type="InterPro" id="IPR039261">
    <property type="entry name" value="FNR_nucleotide-bd"/>
</dbReference>
<dbReference type="CDD" id="cd06218">
    <property type="entry name" value="DHOD_e_trans"/>
    <property type="match status" value="1"/>
</dbReference>
<feature type="binding site" evidence="12">
    <location>
        <position position="260"/>
    </location>
    <ligand>
        <name>[2Fe-2S] cluster</name>
        <dbReference type="ChEBI" id="CHEBI:190135"/>
    </ligand>
</feature>
<evidence type="ECO:0000256" key="8">
    <source>
        <dbReference type="ARBA" id="ARBA00023004"/>
    </source>
</evidence>
<feature type="binding site" evidence="11">
    <location>
        <begin position="64"/>
        <end position="67"/>
    </location>
    <ligand>
        <name>FAD</name>
        <dbReference type="ChEBI" id="CHEBI:57692"/>
    </ligand>
</feature>
<dbReference type="GO" id="GO:0050660">
    <property type="term" value="F:flavin adenine dinucleotide binding"/>
    <property type="evidence" value="ECO:0007669"/>
    <property type="project" value="InterPro"/>
</dbReference>
<feature type="binding site" evidence="12">
    <location>
        <position position="268"/>
    </location>
    <ligand>
        <name>[2Fe-2S] cluster</name>
        <dbReference type="ChEBI" id="CHEBI:190135"/>
    </ligand>
</feature>
<dbReference type="Pfam" id="PF10418">
    <property type="entry name" value="DHODB_Fe-S_bind"/>
    <property type="match status" value="1"/>
</dbReference>
<feature type="domain" description="FAD-binding FR-type" evidence="13">
    <location>
        <begin position="10"/>
        <end position="113"/>
    </location>
</feature>
<keyword evidence="6 11" id="KW-0274">FAD</keyword>
<dbReference type="PANTHER" id="PTHR43513:SF3">
    <property type="entry name" value="DIHYDROOROTATE DEHYDROGENASE B (NAD(+)), ELECTRON TRANSFER SUBUNIT-RELATED"/>
    <property type="match status" value="1"/>
</dbReference>
<comment type="cofactor">
    <cofactor evidence="11">
        <name>FAD</name>
        <dbReference type="ChEBI" id="CHEBI:57692"/>
    </cofactor>
    <text evidence="11">Binds 1 FAD per subunit.</text>
</comment>
<dbReference type="InterPro" id="IPR012165">
    <property type="entry name" value="Cyt_c3_hydrogenase_gsu"/>
</dbReference>
<evidence type="ECO:0000256" key="5">
    <source>
        <dbReference type="ARBA" id="ARBA00022723"/>
    </source>
</evidence>
<dbReference type="Proteomes" id="UP000191110">
    <property type="component" value="Unassembled WGS sequence"/>
</dbReference>
<dbReference type="SUPFAM" id="SSF63380">
    <property type="entry name" value="Riboflavin synthase domain-like"/>
    <property type="match status" value="1"/>
</dbReference>
<sequence>MQQAAEIERPHRGTLFVEEAEIISHSHLEGDQHILRLQAPKCAAKALPGSFVHLQCDPMLAMRRPLSLMLVDSEAGWVDILYKALGEGTRLLTQRQPGETISMIGPIGTPFKPTPERTRPLLIGGGVGMPPMVFLADSMRQSGAKTSPLVILGSEVPFPFNASQSKLEVAGIDADTNAAMPLLEEWGVASRLASLQGYNGTHQGYVTDLARRWLDSLSSDERTQVEIFSCGPHPMLEAVAAVARDYGLPCQVSLEEFMACAVGGCAGCAVEVTTESGTAMKRVCVDGPVFDANQVFPAVG</sequence>
<keyword evidence="4 12" id="KW-0001">2Fe-2S</keyword>
<dbReference type="PANTHER" id="PTHR43513">
    <property type="entry name" value="DIHYDROOROTATE DEHYDROGENASE B (NAD(+)), ELECTRON TRANSFER SUBUNIT"/>
    <property type="match status" value="1"/>
</dbReference>
<accession>A0A1T2LA11</accession>
<comment type="cofactor">
    <cofactor evidence="12">
        <name>[2Fe-2S] cluster</name>
        <dbReference type="ChEBI" id="CHEBI:190135"/>
    </cofactor>
    <text evidence="12">Binds 1 [2Fe-2S] cluster per subunit.</text>
</comment>
<dbReference type="Gene3D" id="3.40.50.80">
    <property type="entry name" value="Nucleotide-binding domain of ferredoxin-NADP reductase (FNR) module"/>
    <property type="match status" value="1"/>
</dbReference>
<dbReference type="RefSeq" id="WP_172840067.1">
    <property type="nucleotide sequence ID" value="NZ_MPRL01000004.1"/>
</dbReference>
<evidence type="ECO:0000313" key="14">
    <source>
        <dbReference type="EMBL" id="OOZ41931.1"/>
    </source>
</evidence>
<dbReference type="Gene3D" id="2.10.240.10">
    <property type="entry name" value="Dihydroorotate dehydrogenase, electron transfer subunit"/>
    <property type="match status" value="1"/>
</dbReference>
<dbReference type="PROSITE" id="PS51384">
    <property type="entry name" value="FAD_FR"/>
    <property type="match status" value="1"/>
</dbReference>
<keyword evidence="3 11" id="KW-0285">Flavoprotein</keyword>
<evidence type="ECO:0000256" key="9">
    <source>
        <dbReference type="ARBA" id="ARBA00023014"/>
    </source>
</evidence>
<dbReference type="InterPro" id="IPR037117">
    <property type="entry name" value="Dihydroorotate_DH_ele_sf"/>
</dbReference>
<keyword evidence="2" id="KW-0813">Transport</keyword>
<name>A0A1T2LA11_9GAMM</name>
<evidence type="ECO:0000313" key="15">
    <source>
        <dbReference type="Proteomes" id="UP000191110"/>
    </source>
</evidence>
<dbReference type="InterPro" id="IPR019480">
    <property type="entry name" value="Dihydroorotate_DH_Fe-S-bd"/>
</dbReference>
<evidence type="ECO:0000256" key="7">
    <source>
        <dbReference type="ARBA" id="ARBA00022982"/>
    </source>
</evidence>
<keyword evidence="9 12" id="KW-0411">Iron-sulfur</keyword>
<dbReference type="PIRSF" id="PIRSF006816">
    <property type="entry name" value="Cyc3_hyd_g"/>
    <property type="match status" value="1"/>
</dbReference>
<comment type="similarity">
    <text evidence="1">Belongs to the PyrK family.</text>
</comment>
<keyword evidence="5 12" id="KW-0479">Metal-binding</keyword>
<gene>
    <name evidence="14" type="ORF">BOW53_01820</name>
</gene>
<dbReference type="InterPro" id="IPR008333">
    <property type="entry name" value="Cbr1-like_FAD-bd_dom"/>
</dbReference>
<dbReference type="AlphaFoldDB" id="A0A1T2LA11"/>
<feature type="binding site" evidence="12">
    <location>
        <position position="284"/>
    </location>
    <ligand>
        <name>[2Fe-2S] cluster</name>
        <dbReference type="ChEBI" id="CHEBI:190135"/>
    </ligand>
</feature>
<evidence type="ECO:0000259" key="13">
    <source>
        <dbReference type="PROSITE" id="PS51384"/>
    </source>
</evidence>
<dbReference type="InterPro" id="IPR050353">
    <property type="entry name" value="PyrK_electron_transfer"/>
</dbReference>
<evidence type="ECO:0000256" key="10">
    <source>
        <dbReference type="ARBA" id="ARBA00034078"/>
    </source>
</evidence>
<evidence type="ECO:0000256" key="4">
    <source>
        <dbReference type="ARBA" id="ARBA00022714"/>
    </source>
</evidence>
<evidence type="ECO:0000256" key="6">
    <source>
        <dbReference type="ARBA" id="ARBA00022827"/>
    </source>
</evidence>
<comment type="cofactor">
    <cofactor evidence="10">
        <name>[2Fe-2S] cluster</name>
        <dbReference type="ChEBI" id="CHEBI:190135"/>
    </cofactor>
</comment>
<dbReference type="GO" id="GO:0016491">
    <property type="term" value="F:oxidoreductase activity"/>
    <property type="evidence" value="ECO:0007669"/>
    <property type="project" value="InterPro"/>
</dbReference>
<evidence type="ECO:0000256" key="3">
    <source>
        <dbReference type="ARBA" id="ARBA00022630"/>
    </source>
</evidence>
<reference evidence="14 15" key="1">
    <citation type="submission" date="2016-11" db="EMBL/GenBank/DDBJ databases">
        <title>Mixed transmission modes and dynamic genome evolution in an obligate animal-bacterial symbiosis.</title>
        <authorList>
            <person name="Russell S.L."/>
            <person name="Corbett-Detig R.B."/>
            <person name="Cavanaugh C.M."/>
        </authorList>
    </citation>
    <scope>NUCLEOTIDE SEQUENCE [LARGE SCALE GENOMIC DNA]</scope>
    <source>
        <strain evidence="14">Sveles-Q1</strain>
    </source>
</reference>
<organism evidence="14 15">
    <name type="scientific">Solemya pervernicosa gill symbiont</name>
    <dbReference type="NCBI Taxonomy" id="642797"/>
    <lineage>
        <taxon>Bacteria</taxon>
        <taxon>Pseudomonadati</taxon>
        <taxon>Pseudomonadota</taxon>
        <taxon>Gammaproteobacteria</taxon>
        <taxon>sulfur-oxidizing symbionts</taxon>
    </lineage>
</organism>
<evidence type="ECO:0000256" key="1">
    <source>
        <dbReference type="ARBA" id="ARBA00006422"/>
    </source>
</evidence>
<dbReference type="InterPro" id="IPR017927">
    <property type="entry name" value="FAD-bd_FR_type"/>
</dbReference>
<dbReference type="SUPFAM" id="SSF52343">
    <property type="entry name" value="Ferredoxin reductase-like, C-terminal NADP-linked domain"/>
    <property type="match status" value="1"/>
</dbReference>
<keyword evidence="8 12" id="KW-0408">Iron</keyword>
<feature type="binding site" evidence="11">
    <location>
        <begin position="88"/>
        <end position="89"/>
    </location>
    <ligand>
        <name>FAD</name>
        <dbReference type="ChEBI" id="CHEBI:57692"/>
    </ligand>
</feature>
<keyword evidence="7" id="KW-0249">Electron transport</keyword>
<dbReference type="Pfam" id="PF00970">
    <property type="entry name" value="FAD_binding_6"/>
    <property type="match status" value="1"/>
</dbReference>
<dbReference type="GO" id="GO:0051537">
    <property type="term" value="F:2 iron, 2 sulfur cluster binding"/>
    <property type="evidence" value="ECO:0007669"/>
    <property type="project" value="UniProtKB-KW"/>
</dbReference>
<feature type="binding site" evidence="12">
    <location>
        <position position="265"/>
    </location>
    <ligand>
        <name>[2Fe-2S] cluster</name>
        <dbReference type="ChEBI" id="CHEBI:190135"/>
    </ligand>
</feature>
<protein>
    <submittedName>
        <fullName evidence="14">Dihydroorotate dehydrogenase electron transfer subunit</fullName>
    </submittedName>
</protein>
<evidence type="ECO:0000256" key="12">
    <source>
        <dbReference type="PIRSR" id="PIRSR006816-2"/>
    </source>
</evidence>
<proteinExistence type="inferred from homology"/>
<dbReference type="EMBL" id="MPRL01000004">
    <property type="protein sequence ID" value="OOZ41931.1"/>
    <property type="molecule type" value="Genomic_DNA"/>
</dbReference>
<dbReference type="Gene3D" id="2.40.30.10">
    <property type="entry name" value="Translation factors"/>
    <property type="match status" value="1"/>
</dbReference>
<dbReference type="GO" id="GO:0046872">
    <property type="term" value="F:metal ion binding"/>
    <property type="evidence" value="ECO:0007669"/>
    <property type="project" value="UniProtKB-KW"/>
</dbReference>
<keyword evidence="15" id="KW-1185">Reference proteome</keyword>